<protein>
    <recommendedName>
        <fullName evidence="4">SPOR domain-containing protein</fullName>
    </recommendedName>
</protein>
<feature type="transmembrane region" description="Helical" evidence="3">
    <location>
        <begin position="21"/>
        <end position="43"/>
    </location>
</feature>
<feature type="compositionally biased region" description="Low complexity" evidence="2">
    <location>
        <begin position="162"/>
        <end position="177"/>
    </location>
</feature>
<proteinExistence type="predicted"/>
<dbReference type="RefSeq" id="WP_158192323.1">
    <property type="nucleotide sequence ID" value="NZ_CP046908.1"/>
</dbReference>
<dbReference type="KEGG" id="siw:GH266_01540"/>
<organism evidence="5 6">
    <name type="scientific">Stappia indica</name>
    <dbReference type="NCBI Taxonomy" id="538381"/>
    <lineage>
        <taxon>Bacteria</taxon>
        <taxon>Pseudomonadati</taxon>
        <taxon>Pseudomonadota</taxon>
        <taxon>Alphaproteobacteria</taxon>
        <taxon>Hyphomicrobiales</taxon>
        <taxon>Stappiaceae</taxon>
        <taxon>Stappia</taxon>
    </lineage>
</organism>
<dbReference type="EMBL" id="CP046908">
    <property type="protein sequence ID" value="QGZ33302.1"/>
    <property type="molecule type" value="Genomic_DNA"/>
</dbReference>
<evidence type="ECO:0000313" key="5">
    <source>
        <dbReference type="EMBL" id="QGZ33302.1"/>
    </source>
</evidence>
<evidence type="ECO:0000256" key="3">
    <source>
        <dbReference type="SAM" id="Phobius"/>
    </source>
</evidence>
<dbReference type="Proteomes" id="UP000435648">
    <property type="component" value="Chromosome"/>
</dbReference>
<evidence type="ECO:0000256" key="1">
    <source>
        <dbReference type="SAM" id="Coils"/>
    </source>
</evidence>
<name>A0A857C3W4_9HYPH</name>
<gene>
    <name evidence="5" type="ORF">GH266_01540</name>
</gene>
<dbReference type="AlphaFoldDB" id="A0A857C3W4"/>
<feature type="domain" description="SPOR" evidence="4">
    <location>
        <begin position="256"/>
        <end position="339"/>
    </location>
</feature>
<dbReference type="OrthoDB" id="8256189at2"/>
<sequence>MKPLKASKGRRPVQITGDTRSVALWGGGAMLFAVVGAASVFLAQDPPFHGRTAGAVLLPALGEVGNTASISARKPGGIEIYASDGGVEGAQARRLMQAELETLRREVAELRRAMSVMHERGEIIAERREQADAQPPSATFRENVDAAVDARAGPARPVETVPAPTARQTAPQATPRTVDAAPAKAEAVETKPENLIEAALPETLRQPVRIVALPVPGEATTTASIPASGEQGAVIEEPTLSVNVAAGHIASDSGDRIQRTDFGIDLGLHASRSAAEEAWTGLRAARKDLPGQLISRIVPEEHGKGVRLYVGPYPNAADAAATCVHIADEGISCRPVPFPRDRAE</sequence>
<keyword evidence="3" id="KW-0472">Membrane</keyword>
<dbReference type="GO" id="GO:0042834">
    <property type="term" value="F:peptidoglycan binding"/>
    <property type="evidence" value="ECO:0007669"/>
    <property type="project" value="InterPro"/>
</dbReference>
<evidence type="ECO:0000313" key="6">
    <source>
        <dbReference type="Proteomes" id="UP000435648"/>
    </source>
</evidence>
<keyword evidence="3" id="KW-0812">Transmembrane</keyword>
<keyword evidence="1" id="KW-0175">Coiled coil</keyword>
<feature type="region of interest" description="Disordered" evidence="2">
    <location>
        <begin position="152"/>
        <end position="178"/>
    </location>
</feature>
<evidence type="ECO:0000256" key="2">
    <source>
        <dbReference type="SAM" id="MobiDB-lite"/>
    </source>
</evidence>
<dbReference type="Pfam" id="PF05036">
    <property type="entry name" value="SPOR"/>
    <property type="match status" value="1"/>
</dbReference>
<evidence type="ECO:0000259" key="4">
    <source>
        <dbReference type="PROSITE" id="PS51724"/>
    </source>
</evidence>
<feature type="coiled-coil region" evidence="1">
    <location>
        <begin position="93"/>
        <end position="120"/>
    </location>
</feature>
<dbReference type="InterPro" id="IPR007730">
    <property type="entry name" value="SPOR-like_dom"/>
</dbReference>
<dbReference type="PROSITE" id="PS51724">
    <property type="entry name" value="SPOR"/>
    <property type="match status" value="1"/>
</dbReference>
<accession>A0A857C3W4</accession>
<keyword evidence="3" id="KW-1133">Transmembrane helix</keyword>
<reference evidence="5 6" key="1">
    <citation type="submission" date="2019-12" db="EMBL/GenBank/DDBJ databases">
        <title>The genome of Stappia indica PHM037.</title>
        <authorList>
            <person name="Kacar D."/>
            <person name="Galan B."/>
            <person name="Canedo L."/>
            <person name="Rodriguez P."/>
            <person name="de la Calle F."/>
            <person name="Garcia J.L."/>
        </authorList>
    </citation>
    <scope>NUCLEOTIDE SEQUENCE [LARGE SCALE GENOMIC DNA]</scope>
    <source>
        <strain evidence="5 6">PHM037</strain>
    </source>
</reference>